<keyword evidence="7 18" id="KW-0479">Metal-binding</keyword>
<dbReference type="SFLD" id="SFLDF00027">
    <property type="entry name" value="p-type_atpase"/>
    <property type="match status" value="1"/>
</dbReference>
<dbReference type="STRING" id="1183438.GKIL_2027"/>
<evidence type="ECO:0000256" key="5">
    <source>
        <dbReference type="ARBA" id="ARBA00022475"/>
    </source>
</evidence>
<dbReference type="Pfam" id="PF00403">
    <property type="entry name" value="HMA"/>
    <property type="match status" value="1"/>
</dbReference>
<evidence type="ECO:0000256" key="18">
    <source>
        <dbReference type="RuleBase" id="RU362081"/>
    </source>
</evidence>
<evidence type="ECO:0000256" key="12">
    <source>
        <dbReference type="ARBA" id="ARBA00022989"/>
    </source>
</evidence>
<keyword evidence="8 18" id="KW-0547">Nucleotide-binding</keyword>
<feature type="transmembrane region" description="Helical" evidence="18">
    <location>
        <begin position="379"/>
        <end position="400"/>
    </location>
</feature>
<feature type="transmembrane region" description="Helical" evidence="18">
    <location>
        <begin position="718"/>
        <end position="739"/>
    </location>
</feature>
<dbReference type="PANTHER" id="PTHR43520:SF8">
    <property type="entry name" value="P-TYPE CU(+) TRANSPORTER"/>
    <property type="match status" value="1"/>
</dbReference>
<dbReference type="GO" id="GO:0055070">
    <property type="term" value="P:copper ion homeostasis"/>
    <property type="evidence" value="ECO:0007669"/>
    <property type="project" value="TreeGrafter"/>
</dbReference>
<dbReference type="InterPro" id="IPR018303">
    <property type="entry name" value="ATPase_P-typ_P_site"/>
</dbReference>
<feature type="domain" description="HMA" evidence="19">
    <location>
        <begin position="1"/>
        <end position="64"/>
    </location>
</feature>
<dbReference type="InterPro" id="IPR001757">
    <property type="entry name" value="P_typ_ATPase"/>
</dbReference>
<keyword evidence="9" id="KW-0187">Copper transport</keyword>
<feature type="transmembrane region" description="Helical" evidence="18">
    <location>
        <begin position="354"/>
        <end position="373"/>
    </location>
</feature>
<evidence type="ECO:0000256" key="1">
    <source>
        <dbReference type="ARBA" id="ARBA00004651"/>
    </source>
</evidence>
<dbReference type="GO" id="GO:0043682">
    <property type="term" value="F:P-type divalent copper transporter activity"/>
    <property type="evidence" value="ECO:0007669"/>
    <property type="project" value="TreeGrafter"/>
</dbReference>
<dbReference type="eggNOG" id="COG2217">
    <property type="taxonomic scope" value="Bacteria"/>
</dbReference>
<evidence type="ECO:0000256" key="16">
    <source>
        <dbReference type="ARBA" id="ARBA00033239"/>
    </source>
</evidence>
<dbReference type="InterPro" id="IPR006121">
    <property type="entry name" value="HMA_dom"/>
</dbReference>
<dbReference type="NCBIfam" id="TIGR01525">
    <property type="entry name" value="ATPase-IB_hvy"/>
    <property type="match status" value="1"/>
</dbReference>
<dbReference type="SUPFAM" id="SSF81653">
    <property type="entry name" value="Calcium ATPase, transduction domain A"/>
    <property type="match status" value="1"/>
</dbReference>
<feature type="transmembrane region" description="Helical" evidence="18">
    <location>
        <begin position="129"/>
        <end position="150"/>
    </location>
</feature>
<evidence type="ECO:0000256" key="10">
    <source>
        <dbReference type="ARBA" id="ARBA00022840"/>
    </source>
</evidence>
<dbReference type="InterPro" id="IPR023299">
    <property type="entry name" value="ATPase_P-typ_cyto_dom_N"/>
</dbReference>
<keyword evidence="11" id="KW-1278">Translocase</keyword>
<dbReference type="NCBIfam" id="TIGR01511">
    <property type="entry name" value="ATPase-IB1_Cu"/>
    <property type="match status" value="1"/>
</dbReference>
<dbReference type="GO" id="GO:0016887">
    <property type="term" value="F:ATP hydrolysis activity"/>
    <property type="evidence" value="ECO:0007669"/>
    <property type="project" value="InterPro"/>
</dbReference>
<dbReference type="InterPro" id="IPR023214">
    <property type="entry name" value="HAD_sf"/>
</dbReference>
<evidence type="ECO:0000256" key="13">
    <source>
        <dbReference type="ARBA" id="ARBA00023008"/>
    </source>
</evidence>
<keyword evidence="15 18" id="KW-0472">Membrane</keyword>
<dbReference type="GO" id="GO:0005507">
    <property type="term" value="F:copper ion binding"/>
    <property type="evidence" value="ECO:0007669"/>
    <property type="project" value="TreeGrafter"/>
</dbReference>
<evidence type="ECO:0000256" key="4">
    <source>
        <dbReference type="ARBA" id="ARBA00022448"/>
    </source>
</evidence>
<dbReference type="Proteomes" id="UP000017396">
    <property type="component" value="Chromosome"/>
</dbReference>
<accession>U5QH97</accession>
<dbReference type="Pfam" id="PF00702">
    <property type="entry name" value="Hydrolase"/>
    <property type="match status" value="1"/>
</dbReference>
<dbReference type="FunFam" id="2.70.150.10:FF:000020">
    <property type="entry name" value="Copper-exporting P-type ATPase A"/>
    <property type="match status" value="1"/>
</dbReference>
<proteinExistence type="inferred from homology"/>
<organism evidence="20 21">
    <name type="scientific">Gloeobacter kilaueensis (strain ATCC BAA-2537 / CCAP 1431/1 / ULC 316 / JS1)</name>
    <dbReference type="NCBI Taxonomy" id="1183438"/>
    <lineage>
        <taxon>Bacteria</taxon>
        <taxon>Bacillati</taxon>
        <taxon>Cyanobacteriota</taxon>
        <taxon>Cyanophyceae</taxon>
        <taxon>Gloeobacterales</taxon>
        <taxon>Gloeobacteraceae</taxon>
        <taxon>Gloeobacter</taxon>
    </lineage>
</organism>
<feature type="transmembrane region" description="Helical" evidence="18">
    <location>
        <begin position="170"/>
        <end position="192"/>
    </location>
</feature>
<keyword evidence="4" id="KW-0813">Transport</keyword>
<dbReference type="SUPFAM" id="SSF56784">
    <property type="entry name" value="HAD-like"/>
    <property type="match status" value="1"/>
</dbReference>
<dbReference type="OrthoDB" id="438550at2"/>
<gene>
    <name evidence="20" type="primary">copA</name>
    <name evidence="20" type="ORF">GKIL_2027</name>
</gene>
<dbReference type="EC" id="7.2.2.8" evidence="3"/>
<keyword evidence="20" id="KW-0378">Hydrolase</keyword>
<dbReference type="InterPro" id="IPR017969">
    <property type="entry name" value="Heavy-metal-associated_CS"/>
</dbReference>
<dbReference type="InterPro" id="IPR036163">
    <property type="entry name" value="HMA_dom_sf"/>
</dbReference>
<dbReference type="FunFam" id="3.40.50.1000:FF:000144">
    <property type="entry name" value="copper-transporting ATPase 1 isoform X2"/>
    <property type="match status" value="1"/>
</dbReference>
<evidence type="ECO:0000256" key="15">
    <source>
        <dbReference type="ARBA" id="ARBA00023136"/>
    </source>
</evidence>
<dbReference type="AlphaFoldDB" id="U5QH97"/>
<evidence type="ECO:0000256" key="7">
    <source>
        <dbReference type="ARBA" id="ARBA00022723"/>
    </source>
</evidence>
<dbReference type="SUPFAM" id="SSF81665">
    <property type="entry name" value="Calcium ATPase, transmembrane domain M"/>
    <property type="match status" value="1"/>
</dbReference>
<dbReference type="InterPro" id="IPR023298">
    <property type="entry name" value="ATPase_P-typ_TM_dom_sf"/>
</dbReference>
<keyword evidence="14" id="KW-0406">Ion transport</keyword>
<dbReference type="Gene3D" id="3.30.70.100">
    <property type="match status" value="1"/>
</dbReference>
<keyword evidence="5 18" id="KW-1003">Cell membrane</keyword>
<dbReference type="HOGENOM" id="CLU_001771_0_3_3"/>
<feature type="transmembrane region" description="Helical" evidence="18">
    <location>
        <begin position="693"/>
        <end position="712"/>
    </location>
</feature>
<dbReference type="PANTHER" id="PTHR43520">
    <property type="entry name" value="ATP7, ISOFORM B"/>
    <property type="match status" value="1"/>
</dbReference>
<comment type="similarity">
    <text evidence="2 18">Belongs to the cation transport ATPase (P-type) (TC 3.A.3) family. Type IB subfamily.</text>
</comment>
<reference evidence="20 21" key="1">
    <citation type="journal article" date="2013" name="PLoS ONE">
        <title>Cultivation and Complete Genome Sequencing of Gloeobacter kilaueensis sp. nov., from a Lava Cave in Kilauea Caldera, Hawai'i.</title>
        <authorList>
            <person name="Saw J.H."/>
            <person name="Schatz M."/>
            <person name="Brown M.V."/>
            <person name="Kunkel D.D."/>
            <person name="Foster J.S."/>
            <person name="Shick H."/>
            <person name="Christensen S."/>
            <person name="Hou S."/>
            <person name="Wan X."/>
            <person name="Donachie S.P."/>
        </authorList>
    </citation>
    <scope>NUCLEOTIDE SEQUENCE [LARGE SCALE GENOMIC DNA]</scope>
    <source>
        <strain evidence="21">JS</strain>
    </source>
</reference>
<feature type="transmembrane region" description="Helical" evidence="18">
    <location>
        <begin position="198"/>
        <end position="217"/>
    </location>
</feature>
<comment type="catalytic activity">
    <reaction evidence="17">
        <text>Cu(+)(in) + ATP + H2O = Cu(+)(out) + ADP + phosphate + H(+)</text>
        <dbReference type="Rhea" id="RHEA:25792"/>
        <dbReference type="ChEBI" id="CHEBI:15377"/>
        <dbReference type="ChEBI" id="CHEBI:15378"/>
        <dbReference type="ChEBI" id="CHEBI:30616"/>
        <dbReference type="ChEBI" id="CHEBI:43474"/>
        <dbReference type="ChEBI" id="CHEBI:49552"/>
        <dbReference type="ChEBI" id="CHEBI:456216"/>
        <dbReference type="EC" id="7.2.2.8"/>
    </reaction>
</comment>
<dbReference type="NCBIfam" id="TIGR01494">
    <property type="entry name" value="ATPase_P-type"/>
    <property type="match status" value="1"/>
</dbReference>
<dbReference type="PRINTS" id="PR00943">
    <property type="entry name" value="CUATPASE"/>
</dbReference>
<dbReference type="InterPro" id="IPR059000">
    <property type="entry name" value="ATPase_P-type_domA"/>
</dbReference>
<dbReference type="PROSITE" id="PS00154">
    <property type="entry name" value="ATPASE_E1_E2"/>
    <property type="match status" value="1"/>
</dbReference>
<dbReference type="Pfam" id="PF00122">
    <property type="entry name" value="E1-E2_ATPase"/>
    <property type="match status" value="1"/>
</dbReference>
<evidence type="ECO:0000313" key="20">
    <source>
        <dbReference type="EMBL" id="AGY58273.1"/>
    </source>
</evidence>
<dbReference type="KEGG" id="glj:GKIL_2027"/>
<dbReference type="PRINTS" id="PR00119">
    <property type="entry name" value="CATATPASE"/>
</dbReference>
<dbReference type="RefSeq" id="WP_023173401.1">
    <property type="nucleotide sequence ID" value="NC_022600.1"/>
</dbReference>
<name>U5QH97_GLOK1</name>
<keyword evidence="21" id="KW-1185">Reference proteome</keyword>
<dbReference type="InterPro" id="IPR008250">
    <property type="entry name" value="ATPase_P-typ_transduc_dom_A_sf"/>
</dbReference>
<evidence type="ECO:0000256" key="8">
    <source>
        <dbReference type="ARBA" id="ARBA00022741"/>
    </source>
</evidence>
<keyword evidence="10 18" id="KW-0067">ATP-binding</keyword>
<dbReference type="PROSITE" id="PS50846">
    <property type="entry name" value="HMA_2"/>
    <property type="match status" value="1"/>
</dbReference>
<evidence type="ECO:0000313" key="21">
    <source>
        <dbReference type="Proteomes" id="UP000017396"/>
    </source>
</evidence>
<keyword evidence="6 18" id="KW-0812">Transmembrane</keyword>
<protein>
    <recommendedName>
        <fullName evidence="3">P-type Cu(+) transporter</fullName>
        <ecNumber evidence="3">7.2.2.8</ecNumber>
    </recommendedName>
    <alternativeName>
        <fullName evidence="16">Cu(+)-exporting ATPase</fullName>
    </alternativeName>
</protein>
<sequence length="753" mass="78402">MQMQLKIPAMHCGGCAQAVRRAVLELDPGAQIDVDLQARTVQIESKHPEENLHQVLAEAGYPPEKAGEAEGYGQQAIADDSSTEAVDEQEAVYRRTMGKFAFAAAIAVPVLLVGLGDYVPALARLLMPYQQVVGLVSAVLSLAVLAWSGAEFFKGAWHNFRNHNANMDTLIALGTGAAWLYSFFVVVAPGLFPVSARGTFFDVAVVVTALVLLGQALEARARGRANAALGALLDLQAKTARVLRDGQEMDLPVAQVRVGDILLVRPGEKVPVDGVIVQGESAIDESVVTGESVPVDKKSGDGVIGSSLNTTGAFRMRATRVGEETTLAQIVRLVGEAQSTKVPIARLVDTVSRYFVPGVAIVAILTFLVWFNLGAPLNLAVVTAVTVLVIACPCALGLAAPISLVAGLGRAAENGVLVRNGEALETASKLTTIVLDKTGTITLGRPELTDVLPVAGFNLDTLLALAAAADRNSEHPLATAIVKGAQARGTQAAEPERFRSIPGQGVEATVDGRTVLVGNARLMEAQNVAMAAFQGDAARLANSGKTAMFVAVDGQAAGILAVADTVKPDSLAAIRAFARMGIEVAMITGDNERTAQAIARQVGIERVIAGVQPQDKAQQVQRLQGEGRTVGMVGDGVNDAPALAQADVGFAIGTGTDVAIEAADITLVGGSLRSVVYAIQISRATLGNIKQNLFGAFIYNSLGIPVAAGLFYPLFGWLLSPILAGGAMALSSITVVLNASRLRLFAPKSVSEA</sequence>
<keyword evidence="13" id="KW-0186">Copper</keyword>
<dbReference type="Gene3D" id="3.40.1110.10">
    <property type="entry name" value="Calcium-transporting ATPase, cytoplasmic domain N"/>
    <property type="match status" value="1"/>
</dbReference>
<dbReference type="GO" id="GO:0005886">
    <property type="term" value="C:plasma membrane"/>
    <property type="evidence" value="ECO:0007669"/>
    <property type="project" value="UniProtKB-SubCell"/>
</dbReference>
<dbReference type="PATRIC" id="fig|1183438.3.peg.1989"/>
<dbReference type="SUPFAM" id="SSF55008">
    <property type="entry name" value="HMA, heavy metal-associated domain"/>
    <property type="match status" value="1"/>
</dbReference>
<dbReference type="GO" id="GO:0005524">
    <property type="term" value="F:ATP binding"/>
    <property type="evidence" value="ECO:0007669"/>
    <property type="project" value="UniProtKB-UniRule"/>
</dbReference>
<dbReference type="CDD" id="cd02094">
    <property type="entry name" value="P-type_ATPase_Cu-like"/>
    <property type="match status" value="1"/>
</dbReference>
<dbReference type="SFLD" id="SFLDS00003">
    <property type="entry name" value="Haloacid_Dehalogenase"/>
    <property type="match status" value="1"/>
</dbReference>
<feature type="transmembrane region" description="Helical" evidence="18">
    <location>
        <begin position="100"/>
        <end position="123"/>
    </location>
</feature>
<dbReference type="InterPro" id="IPR036412">
    <property type="entry name" value="HAD-like_sf"/>
</dbReference>
<evidence type="ECO:0000256" key="14">
    <source>
        <dbReference type="ARBA" id="ARBA00023065"/>
    </source>
</evidence>
<evidence type="ECO:0000256" key="6">
    <source>
        <dbReference type="ARBA" id="ARBA00022692"/>
    </source>
</evidence>
<evidence type="ECO:0000256" key="17">
    <source>
        <dbReference type="ARBA" id="ARBA00049289"/>
    </source>
</evidence>
<evidence type="ECO:0000256" key="2">
    <source>
        <dbReference type="ARBA" id="ARBA00006024"/>
    </source>
</evidence>
<comment type="subcellular location">
    <subcellularLocation>
        <location evidence="1">Cell membrane</location>
        <topology evidence="1">Multi-pass membrane protein</topology>
    </subcellularLocation>
</comment>
<dbReference type="SFLD" id="SFLDG00002">
    <property type="entry name" value="C1.7:_P-type_atpase_like"/>
    <property type="match status" value="1"/>
</dbReference>
<evidence type="ECO:0000256" key="3">
    <source>
        <dbReference type="ARBA" id="ARBA00012517"/>
    </source>
</evidence>
<dbReference type="Gene3D" id="2.70.150.10">
    <property type="entry name" value="Calcium-transporting ATPase, cytoplasmic transduction domain A"/>
    <property type="match status" value="1"/>
</dbReference>
<dbReference type="CDD" id="cd00371">
    <property type="entry name" value="HMA"/>
    <property type="match status" value="1"/>
</dbReference>
<dbReference type="InterPro" id="IPR027256">
    <property type="entry name" value="P-typ_ATPase_IB"/>
</dbReference>
<evidence type="ECO:0000256" key="9">
    <source>
        <dbReference type="ARBA" id="ARBA00022796"/>
    </source>
</evidence>
<dbReference type="InterPro" id="IPR044492">
    <property type="entry name" value="P_typ_ATPase_HD_dom"/>
</dbReference>
<dbReference type="GO" id="GO:0140581">
    <property type="term" value="F:P-type monovalent copper transporter activity"/>
    <property type="evidence" value="ECO:0007669"/>
    <property type="project" value="UniProtKB-EC"/>
</dbReference>
<dbReference type="EMBL" id="CP003587">
    <property type="protein sequence ID" value="AGY58273.1"/>
    <property type="molecule type" value="Genomic_DNA"/>
</dbReference>
<dbReference type="PROSITE" id="PS01047">
    <property type="entry name" value="HMA_1"/>
    <property type="match status" value="1"/>
</dbReference>
<keyword evidence="12 18" id="KW-1133">Transmembrane helix</keyword>
<dbReference type="Gene3D" id="3.40.50.1000">
    <property type="entry name" value="HAD superfamily/HAD-like"/>
    <property type="match status" value="1"/>
</dbReference>
<evidence type="ECO:0000259" key="19">
    <source>
        <dbReference type="PROSITE" id="PS50846"/>
    </source>
</evidence>
<evidence type="ECO:0000256" key="11">
    <source>
        <dbReference type="ARBA" id="ARBA00022967"/>
    </source>
</evidence>